<protein>
    <submittedName>
        <fullName evidence="2">Uncharacterized protein</fullName>
    </submittedName>
</protein>
<comment type="caution">
    <text evidence="2">The sequence shown here is derived from an EMBL/GenBank/DDBJ whole genome shotgun (WGS) entry which is preliminary data.</text>
</comment>
<evidence type="ECO:0000313" key="2">
    <source>
        <dbReference type="EMBL" id="GAA4071838.1"/>
    </source>
</evidence>
<reference evidence="3" key="1">
    <citation type="journal article" date="2019" name="Int. J. Syst. Evol. Microbiol.">
        <title>The Global Catalogue of Microorganisms (GCM) 10K type strain sequencing project: providing services to taxonomists for standard genome sequencing and annotation.</title>
        <authorList>
            <consortium name="The Broad Institute Genomics Platform"/>
            <consortium name="The Broad Institute Genome Sequencing Center for Infectious Disease"/>
            <person name="Wu L."/>
            <person name="Ma J."/>
        </authorList>
    </citation>
    <scope>NUCLEOTIDE SEQUENCE [LARGE SCALE GENOMIC DNA]</scope>
    <source>
        <strain evidence="3">JCM 17069</strain>
    </source>
</reference>
<evidence type="ECO:0000313" key="3">
    <source>
        <dbReference type="Proteomes" id="UP001500367"/>
    </source>
</evidence>
<keyword evidence="3" id="KW-1185">Reference proteome</keyword>
<name>A0ABP7VPN9_9FLAO</name>
<gene>
    <name evidence="2" type="ORF">GCM10022389_16410</name>
</gene>
<sequence>MDLYIFFLGILFFFGGVLFLIMEIAHTKKSLDMYRIRIYGGLFGFIILGLWLIYSELSKL</sequence>
<feature type="transmembrane region" description="Helical" evidence="1">
    <location>
        <begin position="36"/>
        <end position="54"/>
    </location>
</feature>
<accession>A0ABP7VPN9</accession>
<proteinExistence type="predicted"/>
<keyword evidence="1" id="KW-1133">Transmembrane helix</keyword>
<dbReference type="Proteomes" id="UP001500367">
    <property type="component" value="Unassembled WGS sequence"/>
</dbReference>
<dbReference type="EMBL" id="BAABCT010000003">
    <property type="protein sequence ID" value="GAA4071838.1"/>
    <property type="molecule type" value="Genomic_DNA"/>
</dbReference>
<feature type="transmembrane region" description="Helical" evidence="1">
    <location>
        <begin position="6"/>
        <end position="24"/>
    </location>
</feature>
<evidence type="ECO:0000256" key="1">
    <source>
        <dbReference type="SAM" id="Phobius"/>
    </source>
</evidence>
<keyword evidence="1" id="KW-0472">Membrane</keyword>
<organism evidence="2 3">
    <name type="scientific">Flavobacterium cheonanense</name>
    <dbReference type="NCBI Taxonomy" id="706183"/>
    <lineage>
        <taxon>Bacteria</taxon>
        <taxon>Pseudomonadati</taxon>
        <taxon>Bacteroidota</taxon>
        <taxon>Flavobacteriia</taxon>
        <taxon>Flavobacteriales</taxon>
        <taxon>Flavobacteriaceae</taxon>
        <taxon>Flavobacterium</taxon>
    </lineage>
</organism>
<keyword evidence="1" id="KW-0812">Transmembrane</keyword>